<dbReference type="EMBL" id="CAKOFQ010007710">
    <property type="protein sequence ID" value="CAH2006849.1"/>
    <property type="molecule type" value="Genomic_DNA"/>
</dbReference>
<proteinExistence type="predicted"/>
<feature type="region of interest" description="Disordered" evidence="1">
    <location>
        <begin position="161"/>
        <end position="182"/>
    </location>
</feature>
<reference evidence="2" key="1">
    <citation type="submission" date="2022-03" db="EMBL/GenBank/DDBJ databases">
        <authorList>
            <person name="Sayadi A."/>
        </authorList>
    </citation>
    <scope>NUCLEOTIDE SEQUENCE</scope>
</reference>
<feature type="region of interest" description="Disordered" evidence="1">
    <location>
        <begin position="83"/>
        <end position="146"/>
    </location>
</feature>
<name>A0A9P0M752_ACAOB</name>
<keyword evidence="3" id="KW-1185">Reference proteome</keyword>
<evidence type="ECO:0000313" key="3">
    <source>
        <dbReference type="Proteomes" id="UP001152888"/>
    </source>
</evidence>
<dbReference type="AlphaFoldDB" id="A0A9P0M752"/>
<feature type="compositionally biased region" description="Basic residues" evidence="1">
    <location>
        <begin position="130"/>
        <end position="139"/>
    </location>
</feature>
<dbReference type="PANTHER" id="PTHR10773:SF19">
    <property type="match status" value="1"/>
</dbReference>
<feature type="compositionally biased region" description="Basic and acidic residues" evidence="1">
    <location>
        <begin position="108"/>
        <end position="129"/>
    </location>
</feature>
<dbReference type="Proteomes" id="UP001152888">
    <property type="component" value="Unassembled WGS sequence"/>
</dbReference>
<gene>
    <name evidence="2" type="ORF">ACAOBT_LOCUS29336</name>
</gene>
<accession>A0A9P0M752</accession>
<evidence type="ECO:0000313" key="2">
    <source>
        <dbReference type="EMBL" id="CAH2006849.1"/>
    </source>
</evidence>
<evidence type="ECO:0000256" key="1">
    <source>
        <dbReference type="SAM" id="MobiDB-lite"/>
    </source>
</evidence>
<protein>
    <submittedName>
        <fullName evidence="2">Uncharacterized protein</fullName>
    </submittedName>
</protein>
<dbReference type="OrthoDB" id="6780244at2759"/>
<organism evidence="2 3">
    <name type="scientific">Acanthoscelides obtectus</name>
    <name type="common">Bean weevil</name>
    <name type="synonym">Bruchus obtectus</name>
    <dbReference type="NCBI Taxonomy" id="200917"/>
    <lineage>
        <taxon>Eukaryota</taxon>
        <taxon>Metazoa</taxon>
        <taxon>Ecdysozoa</taxon>
        <taxon>Arthropoda</taxon>
        <taxon>Hexapoda</taxon>
        <taxon>Insecta</taxon>
        <taxon>Pterygota</taxon>
        <taxon>Neoptera</taxon>
        <taxon>Endopterygota</taxon>
        <taxon>Coleoptera</taxon>
        <taxon>Polyphaga</taxon>
        <taxon>Cucujiformia</taxon>
        <taxon>Chrysomeloidea</taxon>
        <taxon>Chrysomelidae</taxon>
        <taxon>Bruchinae</taxon>
        <taxon>Bruchini</taxon>
        <taxon>Acanthoscelides</taxon>
    </lineage>
</organism>
<comment type="caution">
    <text evidence="2">The sequence shown here is derived from an EMBL/GenBank/DDBJ whole genome shotgun (WGS) entry which is preliminary data.</text>
</comment>
<dbReference type="PANTHER" id="PTHR10773">
    <property type="entry name" value="DNA-DIRECTED RNA POLYMERASES I, II, AND III SUBUNIT RPABC2"/>
    <property type="match status" value="1"/>
</dbReference>
<sequence length="279" mass="33205">MQDSITQQPPLFLMPWESSTYILQTNSVTIEEFPSNEILKIINPAVVELNGGDTYEKTVLQNTDFTSKPSNTIEDDFMLSECESDPFATSDDSNDMDYIPTLRKNSTHSRDPDDVENSSEHDDKNEPMKTKKNTRKRQKNPGEWRRNEIKKLRNFGKKYIDWRGNLRPKRQPKPPCTKCRQKCSEKFTEEERKQIFERYWQLRDVNRQRDFIAQYVDIMDKKITRLRKQDGNSSNEDTENTTERKKAFSFKYTFLNRGQKIAVCKTFFYEYFRDKRPGH</sequence>